<keyword evidence="3" id="KW-1185">Reference proteome</keyword>
<evidence type="ECO:0000313" key="2">
    <source>
        <dbReference type="EMBL" id="CBX93592.1"/>
    </source>
</evidence>
<dbReference type="InParanoid" id="E4ZQB7"/>
<evidence type="ECO:0000313" key="3">
    <source>
        <dbReference type="Proteomes" id="UP000002668"/>
    </source>
</evidence>
<dbReference type="Proteomes" id="UP000002668">
    <property type="component" value="Genome"/>
</dbReference>
<organism evidence="3">
    <name type="scientific">Leptosphaeria maculans (strain JN3 / isolate v23.1.3 / race Av1-4-5-6-7-8)</name>
    <name type="common">Blackleg fungus</name>
    <name type="synonym">Phoma lingam</name>
    <dbReference type="NCBI Taxonomy" id="985895"/>
    <lineage>
        <taxon>Eukaryota</taxon>
        <taxon>Fungi</taxon>
        <taxon>Dikarya</taxon>
        <taxon>Ascomycota</taxon>
        <taxon>Pezizomycotina</taxon>
        <taxon>Dothideomycetes</taxon>
        <taxon>Pleosporomycetidae</taxon>
        <taxon>Pleosporales</taxon>
        <taxon>Pleosporineae</taxon>
        <taxon>Leptosphaeriaceae</taxon>
        <taxon>Plenodomus</taxon>
        <taxon>Plenodomus lingam/Leptosphaeria maculans species complex</taxon>
    </lineage>
</organism>
<gene>
    <name evidence="2" type="ORF">LEMA_P032660.1</name>
</gene>
<dbReference type="EMBL" id="FP929116">
    <property type="protein sequence ID" value="CBX93592.1"/>
    <property type="molecule type" value="Genomic_DNA"/>
</dbReference>
<feature type="compositionally biased region" description="Low complexity" evidence="1">
    <location>
        <begin position="318"/>
        <end position="327"/>
    </location>
</feature>
<accession>E4ZQB7</accession>
<feature type="compositionally biased region" description="Polar residues" evidence="1">
    <location>
        <begin position="286"/>
        <end position="295"/>
    </location>
</feature>
<feature type="compositionally biased region" description="Basic and acidic residues" evidence="1">
    <location>
        <begin position="508"/>
        <end position="524"/>
    </location>
</feature>
<dbReference type="AlphaFoldDB" id="E4ZQB7"/>
<dbReference type="OrthoDB" id="3788067at2759"/>
<protein>
    <submittedName>
        <fullName evidence="2">Predicted protein</fullName>
    </submittedName>
</protein>
<dbReference type="GeneID" id="13284449"/>
<dbReference type="HOGENOM" id="CLU_537640_0_0_1"/>
<dbReference type="eggNOG" id="ENOG502RH4X">
    <property type="taxonomic scope" value="Eukaryota"/>
</dbReference>
<feature type="region of interest" description="Disordered" evidence="1">
    <location>
        <begin position="274"/>
        <end position="327"/>
    </location>
</feature>
<feature type="region of interest" description="Disordered" evidence="1">
    <location>
        <begin position="487"/>
        <end position="524"/>
    </location>
</feature>
<dbReference type="RefSeq" id="XP_003837032.1">
    <property type="nucleotide sequence ID" value="XM_003836984.1"/>
</dbReference>
<dbReference type="CDD" id="cd18186">
    <property type="entry name" value="BTB_POZ_ZBTB_KLHL-like"/>
    <property type="match status" value="1"/>
</dbReference>
<reference evidence="3" key="1">
    <citation type="journal article" date="2011" name="Nat. Commun.">
        <title>Effector diversification within compartments of the Leptosphaeria maculans genome affected by Repeat-Induced Point mutations.</title>
        <authorList>
            <person name="Rouxel T."/>
            <person name="Grandaubert J."/>
            <person name="Hane J.K."/>
            <person name="Hoede C."/>
            <person name="van de Wouw A.P."/>
            <person name="Couloux A."/>
            <person name="Dominguez V."/>
            <person name="Anthouard V."/>
            <person name="Bally P."/>
            <person name="Bourras S."/>
            <person name="Cozijnsen A.J."/>
            <person name="Ciuffetti L.M."/>
            <person name="Degrave A."/>
            <person name="Dilmaghani A."/>
            <person name="Duret L."/>
            <person name="Fudal I."/>
            <person name="Goodwin S.B."/>
            <person name="Gout L."/>
            <person name="Glaser N."/>
            <person name="Linglin J."/>
            <person name="Kema G.H.J."/>
            <person name="Lapalu N."/>
            <person name="Lawrence C.B."/>
            <person name="May K."/>
            <person name="Meyer M."/>
            <person name="Ollivier B."/>
            <person name="Poulain J."/>
            <person name="Schoch C.L."/>
            <person name="Simon A."/>
            <person name="Spatafora J.W."/>
            <person name="Stachowiak A."/>
            <person name="Turgeon B.G."/>
            <person name="Tyler B.M."/>
            <person name="Vincent D."/>
            <person name="Weissenbach J."/>
            <person name="Amselem J."/>
            <person name="Quesneville H."/>
            <person name="Oliver R.P."/>
            <person name="Wincker P."/>
            <person name="Balesdent M.-H."/>
            <person name="Howlett B.J."/>
        </authorList>
    </citation>
    <scope>NUCLEOTIDE SEQUENCE [LARGE SCALE GENOMIC DNA]</scope>
    <source>
        <strain evidence="3">JN3 / isolate v23.1.3 / race Av1-4-5-6-7-8</strain>
    </source>
</reference>
<dbReference type="VEuPathDB" id="FungiDB:LEMA_P032660.1"/>
<proteinExistence type="predicted"/>
<evidence type="ECO:0000256" key="1">
    <source>
        <dbReference type="SAM" id="MobiDB-lite"/>
    </source>
</evidence>
<sequence length="524" mass="58566">MPSQHQHCRKPMPLNEDIVTFYLDGRTTLSEHLPSETIDVPCSLVTRSSRLHAIVEQHMSRQPKPSIIPLTNIDPAGFKLFLDYLTSGYISFPAPSSALASSNLFLRDCIDLVYAHIVGGPLGEPDFQDYIIDQLSELLSPKQCVDQKILDVIFVDPTASNVLKRFVVDRMFAEDRRLVTMLRGLRENWDYKFGERIGCEYHIHGRGVCYRKDKCLEMRERPAHPKPWSADEDPELKAMAEYCLGNTKGAVLASKNNMSTVLSGTLVAGTEHLGNDRAHAPEPSRILTTGNSTVHGRSRKSKRALALENDKPLPLLPPSSASAWSASGSQSLMSSLLTGKNRRDDNSDESTLFSKLEQSRSSLAVQTENLVAECLGRLTSSLSATETCNYNEVKKGPLDDELTTDLLRPGLPRKFPEVPQPDHKALALLRTSTCDDEAICLARPLIDRSPSLSLAPLVKRKEAPSRGSDWLEQQQRLYLLQGTQGFGLRPNERKKKTSTWRDMMGGMRRREDERPDLDDKGMQS</sequence>
<dbReference type="OMA" id="MTARICE"/>
<name>E4ZQB7_LEPMJ</name>